<dbReference type="AlphaFoldDB" id="A0A3B0Y4M3"/>
<sequence length="520" mass="60032">MTDALDQLERNILSNSTPPPAHVNTIAHRNPKTYQFFLTITSIIGYTFIFGFPITTLLLAAFIPNQIITAEDFIGVSVIFIEIATALITASLSITLFQLKPIAPSGRPLSTDEAPKLFSLIDELNLDYSKQKLQPKIHQIKISQHYELKIIRTPRNGFPLFFTNTLIIGLPFLQCHSPKQLKTLMALQIIHLSGARSRLSSWLFFSGSYWQQYNFSLKKQVKSPNIFLLFFFSWFSPLYNLLAQGAEKLEHYYVDQLFSKKIGCNEVSDAIIQSYISEKYLDDLFWPNLNNKAYRHKTPPYMPYASIERNLKSKLDDITRQSWLDSALNDMSESACRPSLLNRLKKLNINSPKLPGALQISSAEYFLDDTLYVLIHQMDKVWSMSNQFTWQKKYIKGQTERIELKELHIQAEQGLLSDSRIWDYIQLIKRYKDEQQAAELYKDILKLNIQDARISFEIGQTLLEQMDNDGIEAIEKSIQQETGYTVMACKLLTRYYSRMGDNRAAQSCRRRALEHQVNSA</sequence>
<dbReference type="InterPro" id="IPR011990">
    <property type="entry name" value="TPR-like_helical_dom_sf"/>
</dbReference>
<evidence type="ECO:0000256" key="1">
    <source>
        <dbReference type="SAM" id="Phobius"/>
    </source>
</evidence>
<protein>
    <recommendedName>
        <fullName evidence="3">Peptidase M48 domain-containing protein</fullName>
    </recommendedName>
</protein>
<keyword evidence="1" id="KW-0472">Membrane</keyword>
<dbReference type="SUPFAM" id="SSF48452">
    <property type="entry name" value="TPR-like"/>
    <property type="match status" value="1"/>
</dbReference>
<evidence type="ECO:0008006" key="3">
    <source>
        <dbReference type="Google" id="ProtNLM"/>
    </source>
</evidence>
<feature type="transmembrane region" description="Helical" evidence="1">
    <location>
        <begin position="74"/>
        <end position="97"/>
    </location>
</feature>
<name>A0A3B0Y4M3_9ZZZZ</name>
<organism evidence="2">
    <name type="scientific">hydrothermal vent metagenome</name>
    <dbReference type="NCBI Taxonomy" id="652676"/>
    <lineage>
        <taxon>unclassified sequences</taxon>
        <taxon>metagenomes</taxon>
        <taxon>ecological metagenomes</taxon>
    </lineage>
</organism>
<accession>A0A3B0Y4M3</accession>
<evidence type="ECO:0000313" key="2">
    <source>
        <dbReference type="EMBL" id="VAW69129.1"/>
    </source>
</evidence>
<reference evidence="2" key="1">
    <citation type="submission" date="2018-06" db="EMBL/GenBank/DDBJ databases">
        <authorList>
            <person name="Zhirakovskaya E."/>
        </authorList>
    </citation>
    <scope>NUCLEOTIDE SEQUENCE</scope>
</reference>
<dbReference type="EMBL" id="UOFI01000146">
    <property type="protein sequence ID" value="VAW69129.1"/>
    <property type="molecule type" value="Genomic_DNA"/>
</dbReference>
<feature type="transmembrane region" description="Helical" evidence="1">
    <location>
        <begin position="36"/>
        <end position="62"/>
    </location>
</feature>
<keyword evidence="1" id="KW-1133">Transmembrane helix</keyword>
<keyword evidence="1" id="KW-0812">Transmembrane</keyword>
<proteinExistence type="predicted"/>
<gene>
    <name evidence="2" type="ORF">MNBD_GAMMA09-3223</name>
</gene>